<evidence type="ECO:0000256" key="6">
    <source>
        <dbReference type="SAM" id="MobiDB-lite"/>
    </source>
</evidence>
<dbReference type="SMART" id="SM00906">
    <property type="entry name" value="Fungal_trans"/>
    <property type="match status" value="1"/>
</dbReference>
<name>A0A072P744_9EURO</name>
<evidence type="ECO:0000256" key="3">
    <source>
        <dbReference type="ARBA" id="ARBA00023015"/>
    </source>
</evidence>
<proteinExistence type="predicted"/>
<dbReference type="CDD" id="cd12148">
    <property type="entry name" value="fungal_TF_MHR"/>
    <property type="match status" value="1"/>
</dbReference>
<keyword evidence="4" id="KW-0804">Transcription</keyword>
<dbReference type="GO" id="GO:0005634">
    <property type="term" value="C:nucleus"/>
    <property type="evidence" value="ECO:0007669"/>
    <property type="project" value="UniProtKB-SubCell"/>
</dbReference>
<keyword evidence="2" id="KW-0479">Metal-binding</keyword>
<dbReference type="GO" id="GO:0003677">
    <property type="term" value="F:DNA binding"/>
    <property type="evidence" value="ECO:0007669"/>
    <property type="project" value="InterPro"/>
</dbReference>
<evidence type="ECO:0000313" key="8">
    <source>
        <dbReference type="EMBL" id="KEF55547.1"/>
    </source>
</evidence>
<dbReference type="Proteomes" id="UP000027920">
    <property type="component" value="Unassembled WGS sequence"/>
</dbReference>
<dbReference type="HOGENOM" id="CLU_011017_2_2_1"/>
<dbReference type="GO" id="GO:0006351">
    <property type="term" value="P:DNA-templated transcription"/>
    <property type="evidence" value="ECO:0007669"/>
    <property type="project" value="InterPro"/>
</dbReference>
<dbReference type="RefSeq" id="XP_013258137.1">
    <property type="nucleotide sequence ID" value="XM_013402683.1"/>
</dbReference>
<evidence type="ECO:0000259" key="7">
    <source>
        <dbReference type="SMART" id="SM00906"/>
    </source>
</evidence>
<comment type="subcellular location">
    <subcellularLocation>
        <location evidence="1">Nucleus</location>
    </subcellularLocation>
</comment>
<evidence type="ECO:0000256" key="4">
    <source>
        <dbReference type="ARBA" id="ARBA00023163"/>
    </source>
</evidence>
<evidence type="ECO:0000256" key="1">
    <source>
        <dbReference type="ARBA" id="ARBA00004123"/>
    </source>
</evidence>
<feature type="domain" description="Xylanolytic transcriptional activator regulatory" evidence="7">
    <location>
        <begin position="233"/>
        <end position="311"/>
    </location>
</feature>
<dbReference type="OrthoDB" id="3862662at2759"/>
<feature type="compositionally biased region" description="Basic residues" evidence="6">
    <location>
        <begin position="1"/>
        <end position="11"/>
    </location>
</feature>
<evidence type="ECO:0000256" key="2">
    <source>
        <dbReference type="ARBA" id="ARBA00022723"/>
    </source>
</evidence>
<keyword evidence="5" id="KW-0539">Nucleus</keyword>
<reference evidence="8 9" key="1">
    <citation type="submission" date="2013-03" db="EMBL/GenBank/DDBJ databases">
        <title>The Genome Sequence of Exophiala aquamarina CBS 119918.</title>
        <authorList>
            <consortium name="The Broad Institute Genomics Platform"/>
            <person name="Cuomo C."/>
            <person name="de Hoog S."/>
            <person name="Gorbushina A."/>
            <person name="Walker B."/>
            <person name="Young S.K."/>
            <person name="Zeng Q."/>
            <person name="Gargeya S."/>
            <person name="Fitzgerald M."/>
            <person name="Haas B."/>
            <person name="Abouelleil A."/>
            <person name="Allen A.W."/>
            <person name="Alvarado L."/>
            <person name="Arachchi H.M."/>
            <person name="Berlin A.M."/>
            <person name="Chapman S.B."/>
            <person name="Gainer-Dewar J."/>
            <person name="Goldberg J."/>
            <person name="Griggs A."/>
            <person name="Gujja S."/>
            <person name="Hansen M."/>
            <person name="Howarth C."/>
            <person name="Imamovic A."/>
            <person name="Ireland A."/>
            <person name="Larimer J."/>
            <person name="McCowan C."/>
            <person name="Murphy C."/>
            <person name="Pearson M."/>
            <person name="Poon T.W."/>
            <person name="Priest M."/>
            <person name="Roberts A."/>
            <person name="Saif S."/>
            <person name="Shea T."/>
            <person name="Sisk P."/>
            <person name="Sykes S."/>
            <person name="Wortman J."/>
            <person name="Nusbaum C."/>
            <person name="Birren B."/>
        </authorList>
    </citation>
    <scope>NUCLEOTIDE SEQUENCE [LARGE SCALE GENOMIC DNA]</scope>
    <source>
        <strain evidence="8 9">CBS 119918</strain>
    </source>
</reference>
<dbReference type="VEuPathDB" id="FungiDB:A1O9_08297"/>
<dbReference type="GeneID" id="25283210"/>
<dbReference type="GO" id="GO:0008270">
    <property type="term" value="F:zinc ion binding"/>
    <property type="evidence" value="ECO:0007669"/>
    <property type="project" value="InterPro"/>
</dbReference>
<feature type="region of interest" description="Disordered" evidence="6">
    <location>
        <begin position="1"/>
        <end position="44"/>
    </location>
</feature>
<dbReference type="AlphaFoldDB" id="A0A072P744"/>
<gene>
    <name evidence="8" type="ORF">A1O9_08297</name>
</gene>
<protein>
    <recommendedName>
        <fullName evidence="7">Xylanolytic transcriptional activator regulatory domain-containing protein</fullName>
    </recommendedName>
</protein>
<dbReference type="PANTHER" id="PTHR47338:SF5">
    <property type="entry name" value="ZN(II)2CYS6 TRANSCRIPTION FACTOR (EUROFUNG)"/>
    <property type="match status" value="1"/>
</dbReference>
<dbReference type="PANTHER" id="PTHR47338">
    <property type="entry name" value="ZN(II)2CYS6 TRANSCRIPTION FACTOR (EUROFUNG)-RELATED"/>
    <property type="match status" value="1"/>
</dbReference>
<dbReference type="InterPro" id="IPR007219">
    <property type="entry name" value="XnlR_reg_dom"/>
</dbReference>
<dbReference type="Pfam" id="PF04082">
    <property type="entry name" value="Fungal_trans"/>
    <property type="match status" value="1"/>
</dbReference>
<sequence length="518" mass="57544">MIRQSTRKKSHINTTHSPIEPLDGSQTGSAQDGTVSTPSITTEDGSQMNLALQVDLPDTVIIPASLRTNEDASFPEARPQVCALATSAAVEELSSLPLVSTPLGSGPGSYSRDMALQLVDLFFHHVQPWLPLLHAPHFRDFLHERLGPHDNALAGLTADEAFLLTSIFALASRFIYPASLQGAPCSRLEEAYVAKAREYYTNCRDMDTHTFTYLQGCTALAFYFYSSGLSAQGWILVGVCVRVAYDLGLSELDGALDDPDSENDWILTEERRRTWWLIWELDSFGSYVSRKPFAIDRSAFSVFLPVADEYWFSGQRVASTRLPAGPEGSWAALRASPNQSERAWYLAAADIMSQSAECLQQRSKVKSQRLCMLKNEISCLRLSLPPNFRLSTDYMSSSAPRCRSNWIIGTHLTLSTASFITEYLSLLDDCEGRRLGDASNFSILLQTRALEISRFAWRWPTEHIRSAHPFFACLLLTPHVQGLESPLKSSPIASSGEVIKLIQSHLGEIWKLGLTAKR</sequence>
<accession>A0A072P744</accession>
<dbReference type="STRING" id="1182545.A0A072P744"/>
<organism evidence="8 9">
    <name type="scientific">Exophiala aquamarina CBS 119918</name>
    <dbReference type="NCBI Taxonomy" id="1182545"/>
    <lineage>
        <taxon>Eukaryota</taxon>
        <taxon>Fungi</taxon>
        <taxon>Dikarya</taxon>
        <taxon>Ascomycota</taxon>
        <taxon>Pezizomycotina</taxon>
        <taxon>Eurotiomycetes</taxon>
        <taxon>Chaetothyriomycetidae</taxon>
        <taxon>Chaetothyriales</taxon>
        <taxon>Herpotrichiellaceae</taxon>
        <taxon>Exophiala</taxon>
    </lineage>
</organism>
<keyword evidence="9" id="KW-1185">Reference proteome</keyword>
<dbReference type="EMBL" id="AMGV01000007">
    <property type="protein sequence ID" value="KEF55547.1"/>
    <property type="molecule type" value="Genomic_DNA"/>
</dbReference>
<dbReference type="InterPro" id="IPR050815">
    <property type="entry name" value="TF_fung"/>
</dbReference>
<evidence type="ECO:0000313" key="9">
    <source>
        <dbReference type="Proteomes" id="UP000027920"/>
    </source>
</evidence>
<keyword evidence="3" id="KW-0805">Transcription regulation</keyword>
<evidence type="ECO:0000256" key="5">
    <source>
        <dbReference type="ARBA" id="ARBA00023242"/>
    </source>
</evidence>
<feature type="compositionally biased region" description="Polar residues" evidence="6">
    <location>
        <begin position="24"/>
        <end position="44"/>
    </location>
</feature>
<dbReference type="GO" id="GO:0000981">
    <property type="term" value="F:DNA-binding transcription factor activity, RNA polymerase II-specific"/>
    <property type="evidence" value="ECO:0007669"/>
    <property type="project" value="InterPro"/>
</dbReference>
<comment type="caution">
    <text evidence="8">The sequence shown here is derived from an EMBL/GenBank/DDBJ whole genome shotgun (WGS) entry which is preliminary data.</text>
</comment>